<gene>
    <name evidence="1" type="ORF">A4G17_06810</name>
</gene>
<evidence type="ECO:0000313" key="2">
    <source>
        <dbReference type="Proteomes" id="UP000502287"/>
    </source>
</evidence>
<dbReference type="EMBL" id="CP015029">
    <property type="protein sequence ID" value="QIM65164.1"/>
    <property type="molecule type" value="Genomic_DNA"/>
</dbReference>
<dbReference type="AlphaFoldDB" id="A0AAE6X824"/>
<proteinExistence type="predicted"/>
<accession>A0AAE6X824</accession>
<sequence>MYVEKNSHTTQFLNQLSVEPTASFLNIGNDPSTLTFPLSRQSQQVYALDFAKEYWSYYNNTKKQSSCISTKPDSKIIVQSNTDNAVVR</sequence>
<dbReference type="Proteomes" id="UP000502287">
    <property type="component" value="Chromosome"/>
</dbReference>
<protein>
    <submittedName>
        <fullName evidence="1">Uncharacterized protein</fullName>
    </submittedName>
</protein>
<dbReference type="KEGG" id="fcl:A4G17_06810"/>
<name>A0AAE6X824_9PAST</name>
<reference evidence="1 2" key="1">
    <citation type="submission" date="2016-03" db="EMBL/GenBank/DDBJ databases">
        <authorList>
            <person name="Hansen M.J."/>
            <person name="Bojesen A.M."/>
            <person name="Planet P."/>
        </authorList>
    </citation>
    <scope>NUCLEOTIDE SEQUENCE [LARGE SCALE GENOMIC DNA]</scope>
    <source>
        <strain evidence="1 2">HPA 21</strain>
    </source>
</reference>
<organism evidence="1 2">
    <name type="scientific">Frederiksenia canicola</name>
    <dbReference type="NCBI Taxonomy" id="123824"/>
    <lineage>
        <taxon>Bacteria</taxon>
        <taxon>Pseudomonadati</taxon>
        <taxon>Pseudomonadota</taxon>
        <taxon>Gammaproteobacteria</taxon>
        <taxon>Pasteurellales</taxon>
        <taxon>Pasteurellaceae</taxon>
        <taxon>Frederiksenia</taxon>
    </lineage>
</organism>
<evidence type="ECO:0000313" key="1">
    <source>
        <dbReference type="EMBL" id="QIM65164.1"/>
    </source>
</evidence>
<dbReference type="RefSeq" id="WP_123956307.1">
    <property type="nucleotide sequence ID" value="NZ_CP015029.1"/>
</dbReference>